<evidence type="ECO:0000256" key="2">
    <source>
        <dbReference type="ARBA" id="ARBA00004328"/>
    </source>
</evidence>
<evidence type="ECO:0000256" key="7">
    <source>
        <dbReference type="ARBA" id="ARBA00022844"/>
    </source>
</evidence>
<sequence>MPEPHAVLYVTDELSPLVQDAFLPVWRLTGSESLNDLWLSNGKYATDVYAFGDVSRWSIRQLRGHGFIFISTYKSIQLADIIKTVDVRIPRDILKNKDIKAFENEIGRRRIRMRKSFGDALRSYAFKVAIEFHGSEAETLNDANPRLHKIYGLPRIPPFYVEFSDQNERFEDESTDEKLVSMLDYIVYSADEVHYVGCGDLRTLMQFKKRAPARFKRTQWFVYDPIAPQCSDINVKVYNVLVGSKRDILSNINFSRRVERLLIWDVSSDRGQMSEEEWEFTRFAEDRMGEEIANEMGGVFSSALIKHRIPRTRDEYHCVSTYLFPQPGADADMYELRNFMRLQGFSHVDRSGHPEAAIMKVVSHAVRRMVEMFHGRDRGRFLKKRLFEFLHIVRQNGLFHESDEPRADMFYLTNKCNMGMDDSIFEVMRKSVVSTVWIGRTPLYDYDDFAMPRATVMLTCSYKDIRMLDGNGAILFLMWKYPGLIKKDLSYDPAWAMNFAVSLREPIPDPPVPDISLCRFIGLRVESSVLRVRNPTLHETADELKRMGLDLSGHLYVTLMSGAYVTDLFWWFRMILEWSAQGREQKLYDLTRSNAEVIEWKEQMAAGPWHVRNDLIAALREYKRRMGTRERASVDSWLELLRHL</sequence>
<comment type="subcellular location">
    <subcellularLocation>
        <location evidence="2">Virion</location>
    </subcellularLocation>
</comment>
<comment type="similarity">
    <text evidence="3">Belongs to the orbivirus VP4 family.</text>
</comment>
<evidence type="ECO:0000256" key="6">
    <source>
        <dbReference type="ARBA" id="ARBA00022770"/>
    </source>
</evidence>
<evidence type="ECO:0000256" key="1">
    <source>
        <dbReference type="ARBA" id="ARBA00002541"/>
    </source>
</evidence>
<dbReference type="Gene3D" id="1.20.1280.200">
    <property type="entry name" value="Orbivirus VP4 core protein, C-terminal domain"/>
    <property type="match status" value="1"/>
</dbReference>
<evidence type="ECO:0000256" key="3">
    <source>
        <dbReference type="ARBA" id="ARBA00009708"/>
    </source>
</evidence>
<keyword evidence="7" id="KW-0946">Virion</keyword>
<dbReference type="CDD" id="cd20758">
    <property type="entry name" value="capping_2-OMTase_Orbivirus"/>
    <property type="match status" value="1"/>
</dbReference>
<accession>A0A6B9CY73</accession>
<name>A0A6B9CY73_BTV</name>
<protein>
    <recommendedName>
        <fullName evidence="4">Core protein VP4</fullName>
    </recommendedName>
</protein>
<reference evidence="8" key="1">
    <citation type="submission" date="2019-11" db="EMBL/GenBank/DDBJ databases">
        <title>Complete genome sequence of novel bluetongue virus from commercial vaccine.</title>
        <authorList>
            <person name="Rajko-Nenow P.Z."/>
            <person name="Batten C."/>
        </authorList>
    </citation>
    <scope>NUCLEOTIDE SEQUENCE</scope>
    <source>
        <strain evidence="8">SPvvvv/02</strain>
    </source>
</reference>
<comment type="function">
    <text evidence="1">The VP4 protein is one of the five proteins (with VP1, VP3, VP6 and VP7) which form the inner capsid of the virus.</text>
</comment>
<evidence type="ECO:0000256" key="5">
    <source>
        <dbReference type="ARBA" id="ARBA00022561"/>
    </source>
</evidence>
<dbReference type="Pfam" id="PF05059">
    <property type="entry name" value="Orbi_VP4"/>
    <property type="match status" value="1"/>
</dbReference>
<dbReference type="GO" id="GO:0039624">
    <property type="term" value="C:viral outer capsid"/>
    <property type="evidence" value="ECO:0007669"/>
    <property type="project" value="UniProtKB-KW"/>
</dbReference>
<dbReference type="InterPro" id="IPR007753">
    <property type="entry name" value="Orbi_VP4"/>
</dbReference>
<organism evidence="8">
    <name type="scientific">Bluetongue virus</name>
    <name type="common">BTV</name>
    <dbReference type="NCBI Taxonomy" id="40051"/>
    <lineage>
        <taxon>Viruses</taxon>
        <taxon>Riboviria</taxon>
        <taxon>Orthornavirae</taxon>
        <taxon>Duplornaviricota</taxon>
        <taxon>Resentoviricetes</taxon>
        <taxon>Reovirales</taxon>
        <taxon>Sedoreoviridae</taxon>
        <taxon>Orbivirus</taxon>
        <taxon>Orbivirus caerulinguae</taxon>
    </lineage>
</organism>
<dbReference type="InterPro" id="IPR029063">
    <property type="entry name" value="SAM-dependent_MTases_sf"/>
</dbReference>
<dbReference type="Gene3D" id="3.40.50.150">
    <property type="entry name" value="Vaccinia Virus protein VP39"/>
    <property type="match status" value="1"/>
</dbReference>
<keyword evidence="6" id="KW-1152">Outer capsid protein</keyword>
<proteinExistence type="inferred from homology"/>
<dbReference type="InterPro" id="IPR043026">
    <property type="entry name" value="Orbi_VP4_C"/>
</dbReference>
<evidence type="ECO:0000313" key="8">
    <source>
        <dbReference type="EMBL" id="QGW56798.1"/>
    </source>
</evidence>
<evidence type="ECO:0000256" key="4">
    <source>
        <dbReference type="ARBA" id="ARBA00021787"/>
    </source>
</evidence>
<keyword evidence="5" id="KW-0167">Capsid protein</keyword>
<gene>
    <name evidence="8" type="primary">VP4</name>
</gene>
<dbReference type="EMBL" id="MN723873">
    <property type="protein sequence ID" value="QGW56798.1"/>
    <property type="molecule type" value="Genomic_RNA"/>
</dbReference>